<feature type="compositionally biased region" description="Acidic residues" evidence="2">
    <location>
        <begin position="64"/>
        <end position="76"/>
    </location>
</feature>
<sequence length="870" mass="96585">MKSRIVKRLLTQATRNSNNRFSILFASATSRVSGGSNSFTRQTLPILSSSSAGDIQWISSTTNDNDDNDDDDDDDDNLHNGTQSLAEEYEEDDGEGFDEMSYSNYDDDFDDDDNDDFRPRKHNRNHNSKRDEQEEDEPRRLYLDPSTKLEDRVDIFLNRKLGTMHPLDIRLSSVDLIRECGKMNSFEGMKFAHDILDRILEEKRFVNQDEDGDNKESVIFIAERPFQVLMYGWSNLSRKVSAAPERMREVLELMIQEAEYDEQTRREIRAIGNIDEEVLASLPSCQPTVDIYNTLLQGLGQASYRSIAAAGEAEVVLNVMIKQNQKRGWHTKPTTKSFTLAITAFGKTQHSTAGKRAEAILRKMIEYHEEEKQSYLEETGTAYNLHDPSANVRNIVTPDTIAYSAVIQAHAKSNAKNSAEAARDLLAELLESDHPSLVPDAYVFANTINAYSSLAAKKKSPKARLEAAENAEELVWLMVDQLEHFKPEDGEVNADENPNVTDPPKRKIVAKKKKNQRSDGLSSVVPFNACLNAWAASNAPGSAVRAEELLHKMLDPEFVETTGIIPNTTSFNTCMQAWAKASSRNDDSAPEKAEELLSLLTSLKDGGIATADITSYSTVMTAYAKSNRPDKAVHTRRLLEMLISSASEVAGKLSAVPFTVVLNAVAHSPSPYDAAGSSSPKKEEDDGDAFGMEDSDAFGTDADSNNSSGGDAYSIGLKTYMELQQDMYDLKVYPDHLVYSTMLDVIAKHTDVESIERRQRVEQVMEDACAAGEVSTLVVGSLQKACSKDMLQHLLQVPNPTGISSVNAFPRAWTRKVQPRFRRFQGSGGGGGGSSSGYNNKNNSNKRRNNHSGNSNSHKRDKYKGKRNAQ</sequence>
<evidence type="ECO:0000313" key="4">
    <source>
        <dbReference type="Proteomes" id="UP001295423"/>
    </source>
</evidence>
<evidence type="ECO:0000313" key="3">
    <source>
        <dbReference type="EMBL" id="CAJ1963017.1"/>
    </source>
</evidence>
<reference evidence="3" key="1">
    <citation type="submission" date="2023-08" db="EMBL/GenBank/DDBJ databases">
        <authorList>
            <person name="Audoor S."/>
            <person name="Bilcke G."/>
        </authorList>
    </citation>
    <scope>NUCLEOTIDE SEQUENCE</scope>
</reference>
<evidence type="ECO:0000256" key="2">
    <source>
        <dbReference type="SAM" id="MobiDB-lite"/>
    </source>
</evidence>
<dbReference type="PANTHER" id="PTHR47942">
    <property type="entry name" value="TETRATRICOPEPTIDE REPEAT (TPR)-LIKE SUPERFAMILY PROTEIN-RELATED"/>
    <property type="match status" value="1"/>
</dbReference>
<dbReference type="EMBL" id="CAKOGP040002125">
    <property type="protein sequence ID" value="CAJ1963017.1"/>
    <property type="molecule type" value="Genomic_DNA"/>
</dbReference>
<name>A0AAD2G5E8_9STRA</name>
<organism evidence="3 4">
    <name type="scientific">Cylindrotheca closterium</name>
    <dbReference type="NCBI Taxonomy" id="2856"/>
    <lineage>
        <taxon>Eukaryota</taxon>
        <taxon>Sar</taxon>
        <taxon>Stramenopiles</taxon>
        <taxon>Ochrophyta</taxon>
        <taxon>Bacillariophyta</taxon>
        <taxon>Bacillariophyceae</taxon>
        <taxon>Bacillariophycidae</taxon>
        <taxon>Bacillariales</taxon>
        <taxon>Bacillariaceae</taxon>
        <taxon>Cylindrotheca</taxon>
    </lineage>
</organism>
<dbReference type="AlphaFoldDB" id="A0AAD2G5E8"/>
<dbReference type="InterPro" id="IPR011990">
    <property type="entry name" value="TPR-like_helical_dom_sf"/>
</dbReference>
<dbReference type="Gene3D" id="1.25.40.10">
    <property type="entry name" value="Tetratricopeptide repeat domain"/>
    <property type="match status" value="2"/>
</dbReference>
<dbReference type="Proteomes" id="UP001295423">
    <property type="component" value="Unassembled WGS sequence"/>
</dbReference>
<dbReference type="PANTHER" id="PTHR47942:SF63">
    <property type="entry name" value="PENTATRICOPEPTIDE REPEAT-CONTAINING PROTEIN"/>
    <property type="match status" value="1"/>
</dbReference>
<comment type="caution">
    <text evidence="3">The sequence shown here is derived from an EMBL/GenBank/DDBJ whole genome shotgun (WGS) entry which is preliminary data.</text>
</comment>
<accession>A0AAD2G5E8</accession>
<dbReference type="InterPro" id="IPR051222">
    <property type="entry name" value="PPR/CCM1_RNA-binding"/>
</dbReference>
<feature type="compositionally biased region" description="Basic residues" evidence="2">
    <location>
        <begin position="506"/>
        <end position="515"/>
    </location>
</feature>
<feature type="compositionally biased region" description="Basic residues" evidence="2">
    <location>
        <begin position="857"/>
        <end position="870"/>
    </location>
</feature>
<feature type="region of interest" description="Disordered" evidence="2">
    <location>
        <begin position="822"/>
        <end position="870"/>
    </location>
</feature>
<feature type="compositionally biased region" description="Gly residues" evidence="2">
    <location>
        <begin position="826"/>
        <end position="835"/>
    </location>
</feature>
<protein>
    <submittedName>
        <fullName evidence="3">Uncharacterized protein</fullName>
    </submittedName>
</protein>
<feature type="compositionally biased region" description="Acidic residues" evidence="2">
    <location>
        <begin position="685"/>
        <end position="696"/>
    </location>
</feature>
<keyword evidence="4" id="KW-1185">Reference proteome</keyword>
<feature type="region of interest" description="Disordered" evidence="2">
    <location>
        <begin position="488"/>
        <end position="515"/>
    </location>
</feature>
<feature type="compositionally biased region" description="Acidic residues" evidence="2">
    <location>
        <begin position="87"/>
        <end position="98"/>
    </location>
</feature>
<feature type="compositionally biased region" description="Basic and acidic residues" evidence="2">
    <location>
        <begin position="128"/>
        <end position="144"/>
    </location>
</feature>
<feature type="compositionally biased region" description="Acidic residues" evidence="2">
    <location>
        <begin position="105"/>
        <end position="115"/>
    </location>
</feature>
<feature type="region of interest" description="Disordered" evidence="2">
    <location>
        <begin position="669"/>
        <end position="706"/>
    </location>
</feature>
<gene>
    <name evidence="3" type="ORF">CYCCA115_LOCUS19969</name>
</gene>
<keyword evidence="1" id="KW-0677">Repeat</keyword>
<proteinExistence type="predicted"/>
<evidence type="ECO:0000256" key="1">
    <source>
        <dbReference type="ARBA" id="ARBA00022737"/>
    </source>
</evidence>
<feature type="region of interest" description="Disordered" evidence="2">
    <location>
        <begin position="57"/>
        <end position="144"/>
    </location>
</feature>